<dbReference type="InterPro" id="IPR001387">
    <property type="entry name" value="Cro/C1-type_HTH"/>
</dbReference>
<gene>
    <name evidence="2" type="ORF">J0X13_09015</name>
</gene>
<protein>
    <submittedName>
        <fullName evidence="2">Helix-turn-helix transcriptional regulator</fullName>
    </submittedName>
</protein>
<reference evidence="2 3" key="1">
    <citation type="submission" date="2021-03" db="EMBL/GenBank/DDBJ databases">
        <title>Muricauda sp. CAU 1631 isolated from Incheon.</title>
        <authorList>
            <person name="Kim W."/>
        </authorList>
    </citation>
    <scope>NUCLEOTIDE SEQUENCE [LARGE SCALE GENOMIC DNA]</scope>
    <source>
        <strain evidence="2 3">CAU 1631</strain>
    </source>
</reference>
<sequence>MDKSKEIKKLAYRIKSLRIQKGYSSYENFAFEKGIPRAQYGRYETGTDIQFTSLLKIAQAFDMTLEEFFSEGFD</sequence>
<dbReference type="InterPro" id="IPR010982">
    <property type="entry name" value="Lambda_DNA-bd_dom_sf"/>
</dbReference>
<feature type="domain" description="HTH cro/C1-type" evidence="1">
    <location>
        <begin position="14"/>
        <end position="68"/>
    </location>
</feature>
<comment type="caution">
    <text evidence="2">The sequence shown here is derived from an EMBL/GenBank/DDBJ whole genome shotgun (WGS) entry which is preliminary data.</text>
</comment>
<evidence type="ECO:0000313" key="2">
    <source>
        <dbReference type="EMBL" id="MBO0330689.1"/>
    </source>
</evidence>
<keyword evidence="3" id="KW-1185">Reference proteome</keyword>
<dbReference type="RefSeq" id="WP_207071113.1">
    <property type="nucleotide sequence ID" value="NZ_JAFLND010000002.1"/>
</dbReference>
<dbReference type="Proteomes" id="UP000664163">
    <property type="component" value="Unassembled WGS sequence"/>
</dbReference>
<dbReference type="PROSITE" id="PS50943">
    <property type="entry name" value="HTH_CROC1"/>
    <property type="match status" value="1"/>
</dbReference>
<name>A0ABS3EWQ4_9FLAO</name>
<dbReference type="SMART" id="SM00530">
    <property type="entry name" value="HTH_XRE"/>
    <property type="match status" value="1"/>
</dbReference>
<dbReference type="SUPFAM" id="SSF47413">
    <property type="entry name" value="lambda repressor-like DNA-binding domains"/>
    <property type="match status" value="1"/>
</dbReference>
<dbReference type="Gene3D" id="1.10.260.40">
    <property type="entry name" value="lambda repressor-like DNA-binding domains"/>
    <property type="match status" value="1"/>
</dbReference>
<evidence type="ECO:0000259" key="1">
    <source>
        <dbReference type="PROSITE" id="PS50943"/>
    </source>
</evidence>
<dbReference type="Pfam" id="PF01381">
    <property type="entry name" value="HTH_3"/>
    <property type="match status" value="1"/>
</dbReference>
<evidence type="ECO:0000313" key="3">
    <source>
        <dbReference type="Proteomes" id="UP000664163"/>
    </source>
</evidence>
<dbReference type="CDD" id="cd00093">
    <property type="entry name" value="HTH_XRE"/>
    <property type="match status" value="1"/>
</dbReference>
<dbReference type="EMBL" id="JAFLND010000002">
    <property type="protein sequence ID" value="MBO0330689.1"/>
    <property type="molecule type" value="Genomic_DNA"/>
</dbReference>
<proteinExistence type="predicted"/>
<organism evidence="2 3">
    <name type="scientific">[Muricauda] lutisoli</name>
    <dbReference type="NCBI Taxonomy" id="2816035"/>
    <lineage>
        <taxon>Bacteria</taxon>
        <taxon>Pseudomonadati</taxon>
        <taxon>Bacteroidota</taxon>
        <taxon>Flavobacteriia</taxon>
        <taxon>Flavobacteriales</taxon>
        <taxon>Flavobacteriaceae</taxon>
        <taxon>Allomuricauda</taxon>
    </lineage>
</organism>
<accession>A0ABS3EWQ4</accession>